<name>X5ECN5_9CORY</name>
<evidence type="ECO:0000313" key="2">
    <source>
        <dbReference type="Proteomes" id="UP000023703"/>
    </source>
</evidence>
<dbReference type="AlphaFoldDB" id="X5ECN5"/>
<dbReference type="RefSeq" id="WP_038550155.1">
    <property type="nucleotide sequence ID" value="NZ_CP006842.1"/>
</dbReference>
<accession>X5ECN5</accession>
<dbReference type="Proteomes" id="UP000023703">
    <property type="component" value="Chromosome"/>
</dbReference>
<dbReference type="STRING" id="1404245.CGLY_13575"/>
<dbReference type="EMBL" id="CP006842">
    <property type="protein sequence ID" value="AHW65155.1"/>
    <property type="molecule type" value="Genomic_DNA"/>
</dbReference>
<dbReference type="eggNOG" id="ENOG5030NU8">
    <property type="taxonomic scope" value="Bacteria"/>
</dbReference>
<evidence type="ECO:0000313" key="1">
    <source>
        <dbReference type="EMBL" id="AHW65155.1"/>
    </source>
</evidence>
<proteinExistence type="predicted"/>
<dbReference type="OrthoDB" id="4410433at2"/>
<dbReference type="HOGENOM" id="CLU_1892709_0_0_11"/>
<sequence length="124" mass="14008">MRHPQCRLFHPGHQVHHIQARKVAEVLHPASGNLERFTPVELTDLGGGWFEADIDGETRLGWNHSLDEVAAFSRDSILGEVLFIPEYSALVCVRGQFDPVASRRRLLYPAWGRRQDCVPVNAVI</sequence>
<organism evidence="1 2">
    <name type="scientific">Corynebacterium glyciniphilum AJ 3170</name>
    <dbReference type="NCBI Taxonomy" id="1404245"/>
    <lineage>
        <taxon>Bacteria</taxon>
        <taxon>Bacillati</taxon>
        <taxon>Actinomycetota</taxon>
        <taxon>Actinomycetes</taxon>
        <taxon>Mycobacteriales</taxon>
        <taxon>Corynebacteriaceae</taxon>
        <taxon>Corynebacterium</taxon>
    </lineage>
</organism>
<reference evidence="1 2" key="1">
    <citation type="journal article" date="2015" name="Int. J. Syst. Evol. Microbiol.">
        <title>Revisiting Corynebacterium glyciniphilum (ex Kubota et al., 1972) sp. nov., nom. rev., isolated from putrefied banana.</title>
        <authorList>
            <person name="Al-Dilaimi A."/>
            <person name="Bednarz H."/>
            <person name="Lomker A."/>
            <person name="Niehaus K."/>
            <person name="Kalinowski J."/>
            <person name="Ruckert C."/>
        </authorList>
    </citation>
    <scope>NUCLEOTIDE SEQUENCE [LARGE SCALE GENOMIC DNA]</scope>
    <source>
        <strain evidence="1">AJ 3170</strain>
    </source>
</reference>
<keyword evidence="2" id="KW-1185">Reference proteome</keyword>
<gene>
    <name evidence="1" type="ORF">CGLY_13575</name>
</gene>
<protein>
    <submittedName>
        <fullName evidence="1">Uncharacterized protein</fullName>
    </submittedName>
</protein>
<dbReference type="KEGG" id="cgy:CGLY_13575"/>